<dbReference type="SUPFAM" id="SSF63380">
    <property type="entry name" value="Riboflavin synthase domain-like"/>
    <property type="match status" value="1"/>
</dbReference>
<dbReference type="CDD" id="cd06204">
    <property type="entry name" value="CYPOR"/>
    <property type="match status" value="1"/>
</dbReference>
<evidence type="ECO:0000256" key="7">
    <source>
        <dbReference type="ARBA" id="ARBA00022989"/>
    </source>
</evidence>
<feature type="binding site" evidence="10">
    <location>
        <begin position="295"/>
        <end position="304"/>
    </location>
    <ligand>
        <name>FMN</name>
        <dbReference type="ChEBI" id="CHEBI:58210"/>
    </ligand>
</feature>
<reference evidence="14" key="2">
    <citation type="submission" date="2025-08" db="UniProtKB">
        <authorList>
            <consortium name="Ensembl"/>
        </authorList>
    </citation>
    <scope>IDENTIFICATION</scope>
    <source>
        <strain evidence="14">breed Abyssinian</strain>
    </source>
</reference>
<dbReference type="InterPro" id="IPR029039">
    <property type="entry name" value="Flavoprotein-like_sf"/>
</dbReference>
<feature type="binding site" evidence="10">
    <location>
        <begin position="576"/>
        <end position="579"/>
    </location>
    <ligand>
        <name>FAD</name>
        <dbReference type="ChEBI" id="CHEBI:57692"/>
    </ligand>
</feature>
<evidence type="ECO:0000256" key="4">
    <source>
        <dbReference type="ARBA" id="ARBA00022824"/>
    </source>
</evidence>
<evidence type="ECO:0000256" key="8">
    <source>
        <dbReference type="ARBA" id="ARBA00023002"/>
    </source>
</evidence>
<keyword evidence="1 10" id="KW-0285">Flavoprotein</keyword>
<keyword evidence="8 10" id="KW-0560">Oxidoreductase</keyword>
<comment type="similarity">
    <text evidence="10">In the N-terminal section; belongs to the flavodoxin family.</text>
</comment>
<dbReference type="Proteomes" id="UP000823872">
    <property type="component" value="Chromosome E3"/>
</dbReference>
<feature type="region of interest" description="Disordered" evidence="11">
    <location>
        <begin position="102"/>
        <end position="150"/>
    </location>
</feature>
<comment type="subcellular location">
    <subcellularLocation>
        <location evidence="10">Endoplasmic reticulum membrane</location>
        <topology evidence="10">Single-pass membrane protein</topology>
        <orientation evidence="10">Cytoplasmic side</orientation>
    </subcellularLocation>
</comment>
<dbReference type="SUPFAM" id="SSF52218">
    <property type="entry name" value="Flavoproteins"/>
    <property type="match status" value="1"/>
</dbReference>
<dbReference type="Gene3D" id="3.40.50.80">
    <property type="entry name" value="Nucleotide-binding domain of ferredoxin-NADP reductase (FNR) module"/>
    <property type="match status" value="1"/>
</dbReference>
<feature type="binding site" evidence="10">
    <location>
        <position position="330"/>
    </location>
    <ligand>
        <name>FMN</name>
        <dbReference type="ChEBI" id="CHEBI:58210"/>
    </ligand>
</feature>
<protein>
    <recommendedName>
        <fullName evidence="10">NADPH--cytochrome P450 reductase</fullName>
        <shortName evidence="10">CPR</shortName>
        <shortName evidence="10">P450R</shortName>
        <ecNumber evidence="10">1.6.2.4</ecNumber>
    </recommendedName>
</protein>
<name>A0ABI7WFJ3_FELCA</name>
<evidence type="ECO:0000256" key="10">
    <source>
        <dbReference type="HAMAP-Rule" id="MF_03212"/>
    </source>
</evidence>
<comment type="similarity">
    <text evidence="10">In the C-terminal section; belongs to the flavoprotein pyridine nucleotide cytochrome reductase family.</text>
</comment>
<feature type="binding site" evidence="10">
    <location>
        <begin position="260"/>
        <end position="263"/>
    </location>
    <ligand>
        <name>FMN</name>
        <dbReference type="ChEBI" id="CHEBI:58210"/>
    </ligand>
</feature>
<feature type="compositionally biased region" description="Low complexity" evidence="11">
    <location>
        <begin position="138"/>
        <end position="147"/>
    </location>
</feature>
<organism evidence="14 15">
    <name type="scientific">Felis catus</name>
    <name type="common">Cat</name>
    <name type="synonym">Felis silvestris catus</name>
    <dbReference type="NCBI Taxonomy" id="9685"/>
    <lineage>
        <taxon>Eukaryota</taxon>
        <taxon>Metazoa</taxon>
        <taxon>Chordata</taxon>
        <taxon>Craniata</taxon>
        <taxon>Vertebrata</taxon>
        <taxon>Euteleostomi</taxon>
        <taxon>Mammalia</taxon>
        <taxon>Eutheria</taxon>
        <taxon>Laurasiatheria</taxon>
        <taxon>Carnivora</taxon>
        <taxon>Feliformia</taxon>
        <taxon>Felidae</taxon>
        <taxon>Felinae</taxon>
        <taxon>Felis</taxon>
    </lineage>
</organism>
<dbReference type="SUPFAM" id="SSF52343">
    <property type="entry name" value="Ferredoxin reductase-like, C-terminal NADP-linked domain"/>
    <property type="match status" value="1"/>
</dbReference>
<accession>A0ABI7WFJ3</accession>
<keyword evidence="3" id="KW-0812">Transmembrane</keyword>
<dbReference type="InterPro" id="IPR023173">
    <property type="entry name" value="NADPH_Cyt_P450_Rdtase_alpha"/>
</dbReference>
<feature type="binding site" evidence="10">
    <location>
        <begin position="718"/>
        <end position="719"/>
    </location>
    <ligand>
        <name>NADP(+)</name>
        <dbReference type="ChEBI" id="CHEBI:58349"/>
    </ligand>
</feature>
<keyword evidence="5 10" id="KW-0274">FAD</keyword>
<feature type="domain" description="FAD-binding FR-type" evidence="13">
    <location>
        <begin position="401"/>
        <end position="643"/>
    </location>
</feature>
<feature type="binding site" evidence="10">
    <location>
        <begin position="594"/>
        <end position="596"/>
    </location>
    <ligand>
        <name>FAD</name>
        <dbReference type="ChEBI" id="CHEBI:57692"/>
    </ligand>
</feature>
<comment type="similarity">
    <text evidence="10">Belongs to the NADPH--cytochrome P450 reductase family.</text>
</comment>
<evidence type="ECO:0000256" key="1">
    <source>
        <dbReference type="ARBA" id="ARBA00022630"/>
    </source>
</evidence>
<dbReference type="PANTHER" id="PTHR19384">
    <property type="entry name" value="NITRIC OXIDE SYNTHASE-RELATED"/>
    <property type="match status" value="1"/>
</dbReference>
<feature type="binding site" evidence="10">
    <location>
        <position position="600"/>
    </location>
    <ligand>
        <name>FAD</name>
        <dbReference type="ChEBI" id="CHEBI:57692"/>
    </ligand>
</feature>
<comment type="catalytic activity">
    <reaction evidence="10">
        <text>2 oxidized [cytochrome P450] + NADPH = 2 reduced [cytochrome P450] + NADP(+) + H(+)</text>
        <dbReference type="Rhea" id="RHEA:24040"/>
        <dbReference type="Rhea" id="RHEA-COMP:14627"/>
        <dbReference type="Rhea" id="RHEA-COMP:14628"/>
        <dbReference type="ChEBI" id="CHEBI:15378"/>
        <dbReference type="ChEBI" id="CHEBI:55376"/>
        <dbReference type="ChEBI" id="CHEBI:57783"/>
        <dbReference type="ChEBI" id="CHEBI:58349"/>
        <dbReference type="ChEBI" id="CHEBI:60344"/>
        <dbReference type="EC" id="1.6.2.4"/>
    </reaction>
</comment>
<dbReference type="Gene3D" id="1.20.990.10">
    <property type="entry name" value="NADPH-cytochrome p450 Reductase, Chain A, domain 3"/>
    <property type="match status" value="1"/>
</dbReference>
<comment type="cofactor">
    <cofactor evidence="10">
        <name>FMN</name>
        <dbReference type="ChEBI" id="CHEBI:58210"/>
    </cofactor>
    <text evidence="10">Binds 1 FMN per monomer.</text>
</comment>
<feature type="compositionally biased region" description="Gly residues" evidence="11">
    <location>
        <begin position="115"/>
        <end position="126"/>
    </location>
</feature>
<comment type="cofactor">
    <cofactor evidence="10">
        <name>FAD</name>
        <dbReference type="ChEBI" id="CHEBI:57692"/>
    </cofactor>
    <text evidence="10">Binds 1 FAD per monomer.</text>
</comment>
<feature type="binding site" evidence="10">
    <location>
        <position position="761"/>
    </location>
    <ligand>
        <name>NADP(+)</name>
        <dbReference type="ChEBI" id="CHEBI:58349"/>
    </ligand>
</feature>
<dbReference type="InterPro" id="IPR008254">
    <property type="entry name" value="Flavodoxin/NO_synth"/>
</dbReference>
<dbReference type="EC" id="1.6.2.4" evidence="10"/>
<dbReference type="InterPro" id="IPR017927">
    <property type="entry name" value="FAD-bd_FR_type"/>
</dbReference>
<keyword evidence="6 10" id="KW-0521">NADP</keyword>
<evidence type="ECO:0000256" key="9">
    <source>
        <dbReference type="ARBA" id="ARBA00023136"/>
    </source>
</evidence>
<dbReference type="InterPro" id="IPR001433">
    <property type="entry name" value="OxRdtase_FAD/NAD-bd"/>
</dbReference>
<dbReference type="InterPro" id="IPR001094">
    <property type="entry name" value="Flavdoxin-like"/>
</dbReference>
<evidence type="ECO:0000256" key="3">
    <source>
        <dbReference type="ARBA" id="ARBA00022692"/>
    </source>
</evidence>
<feature type="binding site" evidence="10">
    <location>
        <begin position="724"/>
        <end position="728"/>
    </location>
    <ligand>
        <name>NADP(+)</name>
        <dbReference type="ChEBI" id="CHEBI:58349"/>
    </ligand>
</feature>
<dbReference type="InterPro" id="IPR039261">
    <property type="entry name" value="FNR_nucleotide-bd"/>
</dbReference>
<evidence type="ECO:0000259" key="13">
    <source>
        <dbReference type="PROSITE" id="PS51384"/>
    </source>
</evidence>
<comment type="function">
    <text evidence="10">This enzyme is required for electron transfer from NADP to cytochrome P450 in microsomes. It can also provide electron transfer to heme oxygenase and cytochrome B5.</text>
</comment>
<keyword evidence="2 10" id="KW-0288">FMN</keyword>
<dbReference type="PROSITE" id="PS50902">
    <property type="entry name" value="FLAVODOXIN_LIKE"/>
    <property type="match status" value="1"/>
</dbReference>
<dbReference type="PROSITE" id="PS51384">
    <property type="entry name" value="FAD_FR"/>
    <property type="match status" value="1"/>
</dbReference>
<feature type="region of interest" description="Disordered" evidence="11">
    <location>
        <begin position="1"/>
        <end position="33"/>
    </location>
</feature>
<gene>
    <name evidence="10 14" type="primary">POR</name>
</gene>
<dbReference type="Gene3D" id="3.40.50.360">
    <property type="match status" value="1"/>
</dbReference>
<keyword evidence="7" id="KW-1133">Transmembrane helix</keyword>
<dbReference type="InterPro" id="IPR023208">
    <property type="entry name" value="P450R"/>
</dbReference>
<reference evidence="14" key="3">
    <citation type="submission" date="2025-09" db="UniProtKB">
        <authorList>
            <consortium name="Ensembl"/>
        </authorList>
    </citation>
    <scope>IDENTIFICATION</scope>
    <source>
        <strain evidence="14">breed Abyssinian</strain>
    </source>
</reference>
<keyword evidence="15" id="KW-1185">Reference proteome</keyword>
<evidence type="ECO:0000256" key="6">
    <source>
        <dbReference type="ARBA" id="ARBA00022857"/>
    </source>
</evidence>
<feature type="binding site" evidence="10">
    <location>
        <position position="799"/>
    </location>
    <ligand>
        <name>FAD</name>
        <dbReference type="ChEBI" id="CHEBI:57692"/>
    </ligand>
</feature>
<dbReference type="PRINTS" id="PR00371">
    <property type="entry name" value="FPNCR"/>
</dbReference>
<dbReference type="PRINTS" id="PR00369">
    <property type="entry name" value="FLAVODOXIN"/>
</dbReference>
<feature type="binding site" evidence="10">
    <location>
        <position position="420"/>
    </location>
    <ligand>
        <name>NADP(+)</name>
        <dbReference type="ChEBI" id="CHEBI:58349"/>
    </ligand>
</feature>
<evidence type="ECO:0000259" key="12">
    <source>
        <dbReference type="PROSITE" id="PS50902"/>
    </source>
</evidence>
<feature type="domain" description="Flavodoxin-like" evidence="12">
    <location>
        <begin position="202"/>
        <end position="346"/>
    </location>
</feature>
<dbReference type="InterPro" id="IPR017938">
    <property type="entry name" value="Riboflavin_synthase-like_b-brl"/>
</dbReference>
<dbReference type="Pfam" id="PF00667">
    <property type="entry name" value="FAD_binding_1"/>
    <property type="match status" value="1"/>
</dbReference>
<feature type="binding site" evidence="10">
    <location>
        <position position="657"/>
    </location>
    <ligand>
        <name>NADP(+)</name>
        <dbReference type="ChEBI" id="CHEBI:58349"/>
    </ligand>
</feature>
<dbReference type="Pfam" id="PF00258">
    <property type="entry name" value="Flavodoxin_1"/>
    <property type="match status" value="1"/>
</dbReference>
<keyword evidence="4 10" id="KW-0256">Endoplasmic reticulum</keyword>
<evidence type="ECO:0000256" key="2">
    <source>
        <dbReference type="ARBA" id="ARBA00022643"/>
    </source>
</evidence>
<evidence type="ECO:0000256" key="5">
    <source>
        <dbReference type="ARBA" id="ARBA00022827"/>
    </source>
</evidence>
<dbReference type="PANTHER" id="PTHR19384:SF17">
    <property type="entry name" value="NADPH--CYTOCHROME P450 REDUCTASE"/>
    <property type="match status" value="1"/>
</dbReference>
<evidence type="ECO:0000313" key="14">
    <source>
        <dbReference type="Ensembl" id="ENSFCTP00005009091.1"/>
    </source>
</evidence>
<dbReference type="InterPro" id="IPR001709">
    <property type="entry name" value="Flavoprot_Pyr_Nucl_cyt_Rdtase"/>
</dbReference>
<evidence type="ECO:0000256" key="11">
    <source>
        <dbReference type="SAM" id="MobiDB-lite"/>
    </source>
</evidence>
<proteinExistence type="inferred from homology"/>
<dbReference type="Pfam" id="PF00175">
    <property type="entry name" value="NAD_binding_1"/>
    <property type="match status" value="1"/>
</dbReference>
<keyword evidence="9 10" id="KW-0472">Membrane</keyword>
<dbReference type="HAMAP" id="MF_03212">
    <property type="entry name" value="NCPR"/>
    <property type="match status" value="1"/>
</dbReference>
<feature type="binding site" evidence="10">
    <location>
        <begin position="208"/>
        <end position="213"/>
    </location>
    <ligand>
        <name>FMN</name>
        <dbReference type="ChEBI" id="CHEBI:58210"/>
    </ligand>
</feature>
<evidence type="ECO:0000313" key="15">
    <source>
        <dbReference type="Proteomes" id="UP000823872"/>
    </source>
</evidence>
<reference evidence="14 15" key="1">
    <citation type="submission" date="2021-02" db="EMBL/GenBank/DDBJ databases">
        <title>Safari Cat Assemblies.</title>
        <authorList>
            <person name="Bredemeyer K.R."/>
            <person name="Murphy W.J."/>
        </authorList>
    </citation>
    <scope>NUCLEOTIDE SEQUENCE [LARGE SCALE GENOMIC DNA]</scope>
</reference>
<dbReference type="GeneTree" id="ENSGT00940000156847"/>
<dbReference type="Gene3D" id="2.40.30.10">
    <property type="entry name" value="Translation factors"/>
    <property type="match status" value="1"/>
</dbReference>
<sequence length="800" mass="88913">MGTEEGTGNVAQCGGRKGGSGVEQGSVSRGSGWRPRWDRMLRAITRERHINRCIRVWSRMSGEAGTASEGTCLSRSVALGACGDQRGDRAIGTVGWMARDGSQALHPRSPLSGAAGPGSEGGGVSRGFGPAVEDTGRPRPGSCPPAGGAAGVVTAERLGPELGLPSMLPHVPPAHQLLLFFRTSSVKDSSFVEKMKKTGRNIIVFYGSQTGTAEEFANRLSKDAHRYGMRGMAADPEEYDLADLGSLPEIENSLAVFCMATYGEGDPTDNAQDFYDWLQETDMDLSGVKYAVFGLGNKTYEHFNAMGKYVDKRLEQLGAQRIFELGMGDDDGNLEEDFITWREQFWPAVCEHFGVEATGEESSIRQYELVVHTDIDVAKVYMGEMGRLKSYENQKPPFDAKNPFLAEVTTNRKLNQGTERHLMHLELDISDSKLRYESGDHVAVYPANDSALVSQLGKILGADLDVIMSLNNLDEESNKKHPFPCPTSYRTALTYYLDITNPPRTNVLYELAQYASEPSEQEHLRKMASSSGEGKELYLSWVVEARRHILAILQDYPSLRPPIDHLCELLPRLQARYYSIASSSKVHPNSVHICAVAVEYETKSGRINKGVATSWLRAKEPAGENGRRALVPMFVRKSQFRLPFKATTPVIMVGPGTGVAPFIGFIQERAWLRQQGKDVGETLLYYGCRRSDEDYLYREELTQFHKDGSLTQLNVAFSREQPHKVYVQHLLKRDKEHLWKLIHEGGAHIYVCGDARNMARDVQNTFYDIVAEVGAMEHAQAVDYIKKLMTKGRYSLDVWS</sequence>
<feature type="binding site" evidence="10">
    <location>
        <begin position="610"/>
        <end position="613"/>
    </location>
    <ligand>
        <name>FAD</name>
        <dbReference type="ChEBI" id="CHEBI:57692"/>
    </ligand>
</feature>
<feature type="binding site" evidence="10">
    <location>
        <position position="546"/>
    </location>
    <ligand>
        <name>FAD</name>
        <dbReference type="ChEBI" id="CHEBI:57692"/>
    </ligand>
</feature>
<dbReference type="InterPro" id="IPR003097">
    <property type="entry name" value="CysJ-like_FAD-binding"/>
</dbReference>
<dbReference type="Ensembl" id="ENSFCTT00005013913.1">
    <property type="protein sequence ID" value="ENSFCTP00005009091.1"/>
    <property type="gene ID" value="ENSFCTG00005005088.1"/>
</dbReference>